<proteinExistence type="inferred from homology"/>
<dbReference type="GO" id="GO:0016614">
    <property type="term" value="F:oxidoreductase activity, acting on CH-OH group of donors"/>
    <property type="evidence" value="ECO:0007669"/>
    <property type="project" value="InterPro"/>
</dbReference>
<dbReference type="SUPFAM" id="SSF54373">
    <property type="entry name" value="FAD-linked reductases, C-terminal domain"/>
    <property type="match status" value="1"/>
</dbReference>
<dbReference type="Gene3D" id="3.50.50.60">
    <property type="entry name" value="FAD/NAD(P)-binding domain"/>
    <property type="match status" value="1"/>
</dbReference>
<name>A0A1W4WRU5_AGRPL</name>
<evidence type="ECO:0000313" key="7">
    <source>
        <dbReference type="RefSeq" id="XP_018326631.2"/>
    </source>
</evidence>
<dbReference type="InterPro" id="IPR007867">
    <property type="entry name" value="GMC_OxRtase_C"/>
</dbReference>
<evidence type="ECO:0000259" key="4">
    <source>
        <dbReference type="PROSITE" id="PS00623"/>
    </source>
</evidence>
<dbReference type="Gene3D" id="3.30.560.10">
    <property type="entry name" value="Glucose Oxidase, domain 3"/>
    <property type="match status" value="1"/>
</dbReference>
<dbReference type="OrthoDB" id="269227at2759"/>
<feature type="domain" description="Glucose-methanol-choline oxidoreductase N-terminal" evidence="5">
    <location>
        <begin position="311"/>
        <end position="325"/>
    </location>
</feature>
<dbReference type="InterPro" id="IPR000172">
    <property type="entry name" value="GMC_OxRdtase_N"/>
</dbReference>
<feature type="binding site" evidence="2">
    <location>
        <position position="274"/>
    </location>
    <ligand>
        <name>FAD</name>
        <dbReference type="ChEBI" id="CHEBI:57692"/>
    </ligand>
</feature>
<evidence type="ECO:0000256" key="3">
    <source>
        <dbReference type="RuleBase" id="RU003968"/>
    </source>
</evidence>
<dbReference type="PIRSF" id="PIRSF000137">
    <property type="entry name" value="Alcohol_oxidase"/>
    <property type="match status" value="1"/>
</dbReference>
<protein>
    <submittedName>
        <fullName evidence="7 8">Glucose dehydrogenase [FAD, quinone]</fullName>
    </submittedName>
</protein>
<dbReference type="SUPFAM" id="SSF51905">
    <property type="entry name" value="FAD/NAD(P)-binding domain"/>
    <property type="match status" value="1"/>
</dbReference>
<dbReference type="PANTHER" id="PTHR11552:SF215">
    <property type="entry name" value="FI02019P"/>
    <property type="match status" value="1"/>
</dbReference>
<dbReference type="PROSITE" id="PS00623">
    <property type="entry name" value="GMC_OXRED_1"/>
    <property type="match status" value="1"/>
</dbReference>
<dbReference type="STRING" id="224129.A0A1W4WRU5"/>
<accession>A0A1W4WRU5</accession>
<evidence type="ECO:0000256" key="2">
    <source>
        <dbReference type="PIRSR" id="PIRSR000137-2"/>
    </source>
</evidence>
<comment type="similarity">
    <text evidence="1 3">Belongs to the GMC oxidoreductase family.</text>
</comment>
<evidence type="ECO:0000313" key="6">
    <source>
        <dbReference type="Proteomes" id="UP000192223"/>
    </source>
</evidence>
<comment type="cofactor">
    <cofactor evidence="2">
        <name>FAD</name>
        <dbReference type="ChEBI" id="CHEBI:57692"/>
    </cofactor>
</comment>
<dbReference type="GO" id="GO:0050660">
    <property type="term" value="F:flavin adenine dinucleotide binding"/>
    <property type="evidence" value="ECO:0007669"/>
    <property type="project" value="InterPro"/>
</dbReference>
<keyword evidence="2 3" id="KW-0274">FAD</keyword>
<gene>
    <name evidence="7 8" type="primary">LOC108737941</name>
</gene>
<reference evidence="7 8" key="1">
    <citation type="submission" date="2025-04" db="UniProtKB">
        <authorList>
            <consortium name="RefSeq"/>
        </authorList>
    </citation>
    <scope>IDENTIFICATION</scope>
    <source>
        <tissue evidence="7 8">Entire body</tissue>
    </source>
</reference>
<evidence type="ECO:0000259" key="5">
    <source>
        <dbReference type="PROSITE" id="PS00624"/>
    </source>
</evidence>
<feature type="binding site" evidence="2">
    <location>
        <position position="137"/>
    </location>
    <ligand>
        <name>FAD</name>
        <dbReference type="ChEBI" id="CHEBI:57692"/>
    </ligand>
</feature>
<sequence>MVLETLVVSTALKTVSIVGNTLWVIPLLLAGLVYHNYNKFDPEAYPIDQKNLYKEYDFIVIGGGSAGAVVAARLSEVPHWKVLLLEAGPDENEITDVPSLAAYLQLSELDWAYKTEPTGRACLGMKNGRCNWPRGKVLGGSSVLNYMLYVRGNKNDYDLWEKLGNPGWDYENVLYYFKKSEDNRNPYLQKTPYHGTGGYLTVQESPWRTPLVVAFVQAGNEMGYPIRDINGAEQAGFMIAQGTIRRGQRCSTAKGFLRPARLRRNLHIALNAHVTRLLISPHTKRAFGVEFYRHGRRQVITARREIVLSAGSINSPQILMLSGIGPKEHISKLGIPVISDLRVGDNLQDHVGMGGLTFLVDKPISIVQDRFEAFPMTMQYVMNEKGPMTTLGGVEGLGFINTIYGNRSWPDIQFHMAPASINSDGGRKVRTVLGITDNLYNTVYKPIANRDAWTIMPLLLRPRSRGTVRLRTKNPFHYPIIDANYFADSFDIKTLVEGAKFAVKLSQSRVFKQFGSRIHTIPFPNCRNHTFGSDKYWECHIRTISMTIYHPVGTCKMGPETDSTAVVDPRLRVYGVGGLRVIDASIMPTIPSGNTNAPAIMVGEKGADLIKEDWLGENYRRPKIG</sequence>
<dbReference type="PANTHER" id="PTHR11552">
    <property type="entry name" value="GLUCOSE-METHANOL-CHOLINE GMC OXIDOREDUCTASE"/>
    <property type="match status" value="1"/>
</dbReference>
<dbReference type="PROSITE" id="PS00624">
    <property type="entry name" value="GMC_OXRED_2"/>
    <property type="match status" value="1"/>
</dbReference>
<dbReference type="AlphaFoldDB" id="A0A1W4WRU5"/>
<keyword evidence="3" id="KW-0285">Flavoprotein</keyword>
<dbReference type="RefSeq" id="XP_025837651.1">
    <property type="nucleotide sequence ID" value="XM_025981866.1"/>
</dbReference>
<dbReference type="RefSeq" id="XP_018326631.2">
    <property type="nucleotide sequence ID" value="XM_018471129.2"/>
</dbReference>
<evidence type="ECO:0000256" key="1">
    <source>
        <dbReference type="ARBA" id="ARBA00010790"/>
    </source>
</evidence>
<feature type="domain" description="Glucose-methanol-choline oxidoreductase N-terminal" evidence="4">
    <location>
        <begin position="135"/>
        <end position="158"/>
    </location>
</feature>
<organism evidence="6 7">
    <name type="scientific">Agrilus planipennis</name>
    <name type="common">Emerald ash borer</name>
    <name type="synonym">Agrilus marcopoli</name>
    <dbReference type="NCBI Taxonomy" id="224129"/>
    <lineage>
        <taxon>Eukaryota</taxon>
        <taxon>Metazoa</taxon>
        <taxon>Ecdysozoa</taxon>
        <taxon>Arthropoda</taxon>
        <taxon>Hexapoda</taxon>
        <taxon>Insecta</taxon>
        <taxon>Pterygota</taxon>
        <taxon>Neoptera</taxon>
        <taxon>Endopterygota</taxon>
        <taxon>Coleoptera</taxon>
        <taxon>Polyphaga</taxon>
        <taxon>Elateriformia</taxon>
        <taxon>Buprestoidea</taxon>
        <taxon>Buprestidae</taxon>
        <taxon>Agrilinae</taxon>
        <taxon>Agrilus</taxon>
    </lineage>
</organism>
<dbReference type="Pfam" id="PF00732">
    <property type="entry name" value="GMC_oxred_N"/>
    <property type="match status" value="1"/>
</dbReference>
<keyword evidence="6" id="KW-1185">Reference proteome</keyword>
<dbReference type="Pfam" id="PF05199">
    <property type="entry name" value="GMC_oxred_C"/>
    <property type="match status" value="1"/>
</dbReference>
<dbReference type="GeneID" id="108737941"/>
<dbReference type="KEGG" id="apln:108737941"/>
<dbReference type="InterPro" id="IPR036188">
    <property type="entry name" value="FAD/NAD-bd_sf"/>
</dbReference>
<evidence type="ECO:0000313" key="8">
    <source>
        <dbReference type="RefSeq" id="XP_025837651.1"/>
    </source>
</evidence>
<dbReference type="InterPro" id="IPR012132">
    <property type="entry name" value="GMC_OxRdtase"/>
</dbReference>
<dbReference type="Proteomes" id="UP000192223">
    <property type="component" value="Unplaced"/>
</dbReference>